<feature type="compositionally biased region" description="Polar residues" evidence="3">
    <location>
        <begin position="285"/>
        <end position="299"/>
    </location>
</feature>
<evidence type="ECO:0000256" key="2">
    <source>
        <dbReference type="PROSITE-ProRule" id="PRU00267"/>
    </source>
</evidence>
<organism evidence="5 6">
    <name type="scientific">Acrobeloides nanus</name>
    <dbReference type="NCBI Taxonomy" id="290746"/>
    <lineage>
        <taxon>Eukaryota</taxon>
        <taxon>Metazoa</taxon>
        <taxon>Ecdysozoa</taxon>
        <taxon>Nematoda</taxon>
        <taxon>Chromadorea</taxon>
        <taxon>Rhabditida</taxon>
        <taxon>Tylenchina</taxon>
        <taxon>Cephalobomorpha</taxon>
        <taxon>Cephaloboidea</taxon>
        <taxon>Cephalobidae</taxon>
        <taxon>Acrobeloides</taxon>
    </lineage>
</organism>
<evidence type="ECO:0000256" key="3">
    <source>
        <dbReference type="SAM" id="MobiDB-lite"/>
    </source>
</evidence>
<evidence type="ECO:0000259" key="4">
    <source>
        <dbReference type="PROSITE" id="PS50118"/>
    </source>
</evidence>
<dbReference type="GO" id="GO:0005634">
    <property type="term" value="C:nucleus"/>
    <property type="evidence" value="ECO:0007669"/>
    <property type="project" value="UniProtKB-UniRule"/>
</dbReference>
<feature type="domain" description="HMG box" evidence="4">
    <location>
        <begin position="168"/>
        <end position="241"/>
    </location>
</feature>
<sequence length="315" mass="35476">MGEMAEVNNFLTQLSDKDKAGFINFVRLSCITYIQDYPGESLTNEEVCSRCMPIWTTLTDIQKEQFSKNDVLEQIRACQKLLDLMPIEGPMIITKDKLDKKQKTTDETATKKRKKTASTSEKEKSNETEKSEGTPQNPGEPATKKRKKSTPQSPSSKKEKKVKDPNEPKKPISAYIFFSKDHYQKYLAEHAELKDTPNRNAIIGKALGEMWRNLPAAERAPYEEMGKKSNAEYQQKLKEYREKKALETDPKSDTEVTAIEIEIPENGIEMLSKKSDLAEELGSSATAFLTNEQPTTSKLAGSYSGYGEVPKSPLS</sequence>
<feature type="compositionally biased region" description="Basic and acidic residues" evidence="3">
    <location>
        <begin position="161"/>
        <end position="170"/>
    </location>
</feature>
<dbReference type="InterPro" id="IPR036910">
    <property type="entry name" value="HMG_box_dom_sf"/>
</dbReference>
<name>A0A914ELF7_9BILA</name>
<dbReference type="PROSITE" id="PS50118">
    <property type="entry name" value="HMG_BOX_2"/>
    <property type="match status" value="1"/>
</dbReference>
<keyword evidence="2" id="KW-0539">Nucleus</keyword>
<proteinExistence type="predicted"/>
<dbReference type="InterPro" id="IPR009071">
    <property type="entry name" value="HMG_box_dom"/>
</dbReference>
<reference evidence="6" key="1">
    <citation type="submission" date="2022-11" db="UniProtKB">
        <authorList>
            <consortium name="WormBaseParasite"/>
        </authorList>
    </citation>
    <scope>IDENTIFICATION</scope>
</reference>
<feature type="DNA-binding region" description="HMG box" evidence="2">
    <location>
        <begin position="168"/>
        <end position="241"/>
    </location>
</feature>
<dbReference type="PANTHER" id="PTHR48112">
    <property type="entry name" value="HIGH MOBILITY GROUP PROTEIN DSP1"/>
    <property type="match status" value="1"/>
</dbReference>
<dbReference type="AlphaFoldDB" id="A0A914ELF7"/>
<dbReference type="Pfam" id="PF00505">
    <property type="entry name" value="HMG_box"/>
    <property type="match status" value="1"/>
</dbReference>
<evidence type="ECO:0000313" key="6">
    <source>
        <dbReference type="WBParaSite" id="ACRNAN_scaffold8565.g26735.t1"/>
    </source>
</evidence>
<dbReference type="Proteomes" id="UP000887540">
    <property type="component" value="Unplaced"/>
</dbReference>
<keyword evidence="5" id="KW-1185">Reference proteome</keyword>
<dbReference type="SMART" id="SM00398">
    <property type="entry name" value="HMG"/>
    <property type="match status" value="1"/>
</dbReference>
<accession>A0A914ELF7</accession>
<evidence type="ECO:0000256" key="1">
    <source>
        <dbReference type="ARBA" id="ARBA00023125"/>
    </source>
</evidence>
<feature type="compositionally biased region" description="Basic and acidic residues" evidence="3">
    <location>
        <begin position="120"/>
        <end position="132"/>
    </location>
</feature>
<feature type="region of interest" description="Disordered" evidence="3">
    <location>
        <begin position="95"/>
        <end position="170"/>
    </location>
</feature>
<dbReference type="InterPro" id="IPR050342">
    <property type="entry name" value="HMGB"/>
</dbReference>
<dbReference type="Gene3D" id="1.10.30.10">
    <property type="entry name" value="High mobility group box domain"/>
    <property type="match status" value="1"/>
</dbReference>
<keyword evidence="1 2" id="KW-0238">DNA-binding</keyword>
<evidence type="ECO:0000313" key="5">
    <source>
        <dbReference type="Proteomes" id="UP000887540"/>
    </source>
</evidence>
<dbReference type="SUPFAM" id="SSF47095">
    <property type="entry name" value="HMG-box"/>
    <property type="match status" value="1"/>
</dbReference>
<feature type="compositionally biased region" description="Basic and acidic residues" evidence="3">
    <location>
        <begin position="95"/>
        <end position="110"/>
    </location>
</feature>
<dbReference type="GO" id="GO:0003677">
    <property type="term" value="F:DNA binding"/>
    <property type="evidence" value="ECO:0007669"/>
    <property type="project" value="UniProtKB-UniRule"/>
</dbReference>
<dbReference type="WBParaSite" id="ACRNAN_scaffold8565.g26735.t1">
    <property type="protein sequence ID" value="ACRNAN_scaffold8565.g26735.t1"/>
    <property type="gene ID" value="ACRNAN_scaffold8565.g26735"/>
</dbReference>
<protein>
    <submittedName>
        <fullName evidence="6">HMG box domain-containing protein</fullName>
    </submittedName>
</protein>
<feature type="region of interest" description="Disordered" evidence="3">
    <location>
        <begin position="285"/>
        <end position="315"/>
    </location>
</feature>